<evidence type="ECO:0000256" key="1">
    <source>
        <dbReference type="SAM" id="MobiDB-lite"/>
    </source>
</evidence>
<feature type="compositionally biased region" description="Basic residues" evidence="1">
    <location>
        <begin position="91"/>
        <end position="105"/>
    </location>
</feature>
<dbReference type="AlphaFoldDB" id="A0A8B6BIS8"/>
<evidence type="ECO:0000313" key="2">
    <source>
        <dbReference type="EMBL" id="VDH91444.1"/>
    </source>
</evidence>
<dbReference type="EMBL" id="UYJE01000229">
    <property type="protein sequence ID" value="VDH91444.1"/>
    <property type="molecule type" value="Genomic_DNA"/>
</dbReference>
<evidence type="ECO:0000313" key="3">
    <source>
        <dbReference type="Proteomes" id="UP000596742"/>
    </source>
</evidence>
<dbReference type="Proteomes" id="UP000596742">
    <property type="component" value="Unassembled WGS sequence"/>
</dbReference>
<keyword evidence="3" id="KW-1185">Reference proteome</keyword>
<feature type="region of interest" description="Disordered" evidence="1">
    <location>
        <begin position="78"/>
        <end position="105"/>
    </location>
</feature>
<protein>
    <submittedName>
        <fullName evidence="2">Uncharacterized protein</fullName>
    </submittedName>
</protein>
<proteinExistence type="predicted"/>
<sequence>MWITKESAISANLLTETIEFFDAKLAQVTGEIKKTLDNAKEIIGIASQSAGEARKELHKRFIEMKDNQEKTLLEFKTNIRSRTNNTEPKWKKGASRKNFRRSRPY</sequence>
<reference evidence="2" key="1">
    <citation type="submission" date="2018-11" db="EMBL/GenBank/DDBJ databases">
        <authorList>
            <person name="Alioto T."/>
            <person name="Alioto T."/>
        </authorList>
    </citation>
    <scope>NUCLEOTIDE SEQUENCE</scope>
</reference>
<organism evidence="2 3">
    <name type="scientific">Mytilus galloprovincialis</name>
    <name type="common">Mediterranean mussel</name>
    <dbReference type="NCBI Taxonomy" id="29158"/>
    <lineage>
        <taxon>Eukaryota</taxon>
        <taxon>Metazoa</taxon>
        <taxon>Spiralia</taxon>
        <taxon>Lophotrochozoa</taxon>
        <taxon>Mollusca</taxon>
        <taxon>Bivalvia</taxon>
        <taxon>Autobranchia</taxon>
        <taxon>Pteriomorphia</taxon>
        <taxon>Mytilida</taxon>
        <taxon>Mytiloidea</taxon>
        <taxon>Mytilidae</taxon>
        <taxon>Mytilinae</taxon>
        <taxon>Mytilus</taxon>
    </lineage>
</organism>
<gene>
    <name evidence="2" type="ORF">MGAL_10B060760</name>
</gene>
<accession>A0A8B6BIS8</accession>
<name>A0A8B6BIS8_MYTGA</name>
<comment type="caution">
    <text evidence="2">The sequence shown here is derived from an EMBL/GenBank/DDBJ whole genome shotgun (WGS) entry which is preliminary data.</text>
</comment>
<feature type="compositionally biased region" description="Polar residues" evidence="1">
    <location>
        <begin position="78"/>
        <end position="87"/>
    </location>
</feature>